<dbReference type="EMBL" id="PEXQ01000069">
    <property type="protein sequence ID" value="PIU14355.1"/>
    <property type="molecule type" value="Genomic_DNA"/>
</dbReference>
<sequence>MFRDLFCFHEKFHGDTNKTFLICAKCGACEHNQISALLPGEAEFITQKKGEPIESFRAKCLDGVRINGEIVDILKCSVPCVFLNSRDYSCEIKLFKPVMCLIYPLVFGPRDGVWRVDDSCPIAQYSEARSYFETEGRLLVEQLRIPNEWLRRTSLLDKYFNYDRMLAERECSIQKYKIYELDELLSFCKS</sequence>
<protein>
    <submittedName>
        <fullName evidence="1">YkgJ family cysteine cluster protein</fullName>
    </submittedName>
</protein>
<evidence type="ECO:0000313" key="2">
    <source>
        <dbReference type="Proteomes" id="UP000229784"/>
    </source>
</evidence>
<gene>
    <name evidence="1" type="ORF">COT20_02790</name>
</gene>
<name>A0A2M6XU19_9BACT</name>
<organism evidence="1 2">
    <name type="scientific">bacterium (Candidatus Gribaldobacteria) CG08_land_8_20_14_0_20_39_15</name>
    <dbReference type="NCBI Taxonomy" id="2014273"/>
    <lineage>
        <taxon>Bacteria</taxon>
        <taxon>Candidatus Gribaldobacteria</taxon>
    </lineage>
</organism>
<dbReference type="Proteomes" id="UP000229784">
    <property type="component" value="Unassembled WGS sequence"/>
</dbReference>
<comment type="caution">
    <text evidence="1">The sequence shown here is derived from an EMBL/GenBank/DDBJ whole genome shotgun (WGS) entry which is preliminary data.</text>
</comment>
<proteinExistence type="predicted"/>
<reference evidence="2" key="1">
    <citation type="submission" date="2017-09" db="EMBL/GenBank/DDBJ databases">
        <title>Depth-based differentiation of microbial function through sediment-hosted aquifers and enrichment of novel symbionts in the deep terrestrial subsurface.</title>
        <authorList>
            <person name="Probst A.J."/>
            <person name="Ladd B."/>
            <person name="Jarett J.K."/>
            <person name="Geller-Mcgrath D.E."/>
            <person name="Sieber C.M.K."/>
            <person name="Emerson J.B."/>
            <person name="Anantharaman K."/>
            <person name="Thomas B.C."/>
            <person name="Malmstrom R."/>
            <person name="Stieglmeier M."/>
            <person name="Klingl A."/>
            <person name="Woyke T."/>
            <person name="Ryan C.M."/>
            <person name="Banfield J.F."/>
        </authorList>
    </citation>
    <scope>NUCLEOTIDE SEQUENCE [LARGE SCALE GENOMIC DNA]</scope>
</reference>
<evidence type="ECO:0000313" key="1">
    <source>
        <dbReference type="EMBL" id="PIU14355.1"/>
    </source>
</evidence>
<accession>A0A2M6XU19</accession>
<dbReference type="AlphaFoldDB" id="A0A2M6XU19"/>